<gene>
    <name evidence="6" type="ORF">L917_00127</name>
</gene>
<evidence type="ECO:0000313" key="6">
    <source>
        <dbReference type="EMBL" id="ETM03687.1"/>
    </source>
</evidence>
<name>W2M202_PHYNI</name>
<comment type="subcellular location">
    <subcellularLocation>
        <location evidence="1 5">Secreted</location>
    </subcellularLocation>
</comment>
<protein>
    <recommendedName>
        <fullName evidence="5">RxLR effector protein</fullName>
    </recommendedName>
</protein>
<reference evidence="6" key="1">
    <citation type="submission" date="2013-11" db="EMBL/GenBank/DDBJ databases">
        <title>The Genome Sequence of Phytophthora parasitica CHvinca01.</title>
        <authorList>
            <consortium name="The Broad Institute Genomics Platform"/>
            <person name="Russ C."/>
            <person name="Tyler B."/>
            <person name="Panabieres F."/>
            <person name="Shan W."/>
            <person name="Tripathy S."/>
            <person name="Grunwald N."/>
            <person name="Machado M."/>
            <person name="Johnson C.S."/>
            <person name="Arredondo F."/>
            <person name="Hong C."/>
            <person name="Coffey M."/>
            <person name="Young S.K."/>
            <person name="Zeng Q."/>
            <person name="Gargeya S."/>
            <person name="Fitzgerald M."/>
            <person name="Abouelleil A."/>
            <person name="Alvarado L."/>
            <person name="Chapman S.B."/>
            <person name="Gainer-Dewar J."/>
            <person name="Goldberg J."/>
            <person name="Griggs A."/>
            <person name="Gujja S."/>
            <person name="Hansen M."/>
            <person name="Howarth C."/>
            <person name="Imamovic A."/>
            <person name="Ireland A."/>
            <person name="Larimer J."/>
            <person name="McCowan C."/>
            <person name="Murphy C."/>
            <person name="Pearson M."/>
            <person name="Poon T.W."/>
            <person name="Priest M."/>
            <person name="Roberts A."/>
            <person name="Saif S."/>
            <person name="Shea T."/>
            <person name="Sykes S."/>
            <person name="Wortman J."/>
            <person name="Nusbaum C."/>
            <person name="Birren B."/>
        </authorList>
    </citation>
    <scope>NUCLEOTIDE SEQUENCE [LARGE SCALE GENOMIC DNA]</scope>
    <source>
        <strain evidence="6">CHvinca01</strain>
    </source>
</reference>
<dbReference type="AlphaFoldDB" id="W2M202"/>
<dbReference type="VEuPathDB" id="FungiDB:PPTG_15846"/>
<feature type="signal peptide" evidence="5">
    <location>
        <begin position="1"/>
        <end position="21"/>
    </location>
</feature>
<comment type="similarity">
    <text evidence="2 5">Belongs to the RxLR effector family.</text>
</comment>
<dbReference type="EMBL" id="KI677135">
    <property type="protein sequence ID" value="ETM03687.1"/>
    <property type="molecule type" value="Genomic_DNA"/>
</dbReference>
<comment type="function">
    <text evidence="5">Effector that suppresses plant defense responses during pathogen infection.</text>
</comment>
<dbReference type="OrthoDB" id="128949at2759"/>
<dbReference type="Proteomes" id="UP000054423">
    <property type="component" value="Unassembled WGS sequence"/>
</dbReference>
<keyword evidence="3 5" id="KW-0964">Secreted</keyword>
<dbReference type="InterPro" id="IPR031825">
    <property type="entry name" value="RXLR"/>
</dbReference>
<dbReference type="GO" id="GO:0005576">
    <property type="term" value="C:extracellular region"/>
    <property type="evidence" value="ECO:0007669"/>
    <property type="project" value="UniProtKB-SubCell"/>
</dbReference>
<evidence type="ECO:0000256" key="4">
    <source>
        <dbReference type="ARBA" id="ARBA00022729"/>
    </source>
</evidence>
<accession>W2M202</accession>
<comment type="domain">
    <text evidence="5">The RxLR-dEER motif acts to carry the protein into the host cell cytoplasm through binding to cell surface phosphatidylinositol-3-phosphate.</text>
</comment>
<evidence type="ECO:0000256" key="5">
    <source>
        <dbReference type="RuleBase" id="RU367124"/>
    </source>
</evidence>
<evidence type="ECO:0000256" key="3">
    <source>
        <dbReference type="ARBA" id="ARBA00022525"/>
    </source>
</evidence>
<proteinExistence type="inferred from homology"/>
<dbReference type="Pfam" id="PF16810">
    <property type="entry name" value="RXLR"/>
    <property type="match status" value="1"/>
</dbReference>
<organism evidence="6">
    <name type="scientific">Phytophthora nicotianae</name>
    <name type="common">Potato buckeye rot agent</name>
    <name type="synonym">Phytophthora parasitica</name>
    <dbReference type="NCBI Taxonomy" id="4792"/>
    <lineage>
        <taxon>Eukaryota</taxon>
        <taxon>Sar</taxon>
        <taxon>Stramenopiles</taxon>
        <taxon>Oomycota</taxon>
        <taxon>Peronosporomycetes</taxon>
        <taxon>Peronosporales</taxon>
        <taxon>Peronosporaceae</taxon>
        <taxon>Phytophthora</taxon>
    </lineage>
</organism>
<feature type="chain" id="PRO_5041016423" description="RxLR effector protein" evidence="5">
    <location>
        <begin position="22"/>
        <end position="133"/>
    </location>
</feature>
<evidence type="ECO:0000256" key="2">
    <source>
        <dbReference type="ARBA" id="ARBA00010400"/>
    </source>
</evidence>
<sequence length="133" mass="14474">MRSIFYVAVAVAIFGRSCVVAASTNADESQLLSKVSPDVAADAMIRSDSQKRFLRVTDPEDDALIAANEERGKWAFLDDVIARANAAEKLQGLTKDSAKNILKAANRGDDTLTKEEKEIAAFLQKLADEKNKS</sequence>
<keyword evidence="4 5" id="KW-0732">Signal</keyword>
<evidence type="ECO:0000256" key="1">
    <source>
        <dbReference type="ARBA" id="ARBA00004613"/>
    </source>
</evidence>